<dbReference type="Proteomes" id="UP000053144">
    <property type="component" value="Chromosome 7"/>
</dbReference>
<feature type="region of interest" description="Disordered" evidence="1">
    <location>
        <begin position="1"/>
        <end position="27"/>
    </location>
</feature>
<dbReference type="EMBL" id="CM003377">
    <property type="protein sequence ID" value="KOM47166.1"/>
    <property type="molecule type" value="Genomic_DNA"/>
</dbReference>
<feature type="compositionally biased region" description="Polar residues" evidence="1">
    <location>
        <begin position="1"/>
        <end position="10"/>
    </location>
</feature>
<name>A0A0L9UWQ5_PHAAN</name>
<gene>
    <name evidence="2" type="ORF">LR48_Vigan07g087000</name>
</gene>
<reference evidence="3" key="1">
    <citation type="journal article" date="2015" name="Proc. Natl. Acad. Sci. U.S.A.">
        <title>Genome sequencing of adzuki bean (Vigna angularis) provides insight into high starch and low fat accumulation and domestication.</title>
        <authorList>
            <person name="Yang K."/>
            <person name="Tian Z."/>
            <person name="Chen C."/>
            <person name="Luo L."/>
            <person name="Zhao B."/>
            <person name="Wang Z."/>
            <person name="Yu L."/>
            <person name="Li Y."/>
            <person name="Sun Y."/>
            <person name="Li W."/>
            <person name="Chen Y."/>
            <person name="Li Y."/>
            <person name="Zhang Y."/>
            <person name="Ai D."/>
            <person name="Zhao J."/>
            <person name="Shang C."/>
            <person name="Ma Y."/>
            <person name="Wu B."/>
            <person name="Wang M."/>
            <person name="Gao L."/>
            <person name="Sun D."/>
            <person name="Zhang P."/>
            <person name="Guo F."/>
            <person name="Wang W."/>
            <person name="Li Y."/>
            <person name="Wang J."/>
            <person name="Varshney R.K."/>
            <person name="Wang J."/>
            <person name="Ling H.Q."/>
            <person name="Wan P."/>
        </authorList>
    </citation>
    <scope>NUCLEOTIDE SEQUENCE</scope>
    <source>
        <strain evidence="3">cv. Jingnong 6</strain>
    </source>
</reference>
<accession>A0A0L9UWQ5</accession>
<evidence type="ECO:0000256" key="1">
    <source>
        <dbReference type="SAM" id="MobiDB-lite"/>
    </source>
</evidence>
<dbReference type="AlphaFoldDB" id="A0A0L9UWQ5"/>
<protein>
    <submittedName>
        <fullName evidence="2">Uncharacterized protein</fullName>
    </submittedName>
</protein>
<dbReference type="Gramene" id="KOM47166">
    <property type="protein sequence ID" value="KOM47166"/>
    <property type="gene ID" value="LR48_Vigan07g087000"/>
</dbReference>
<proteinExistence type="predicted"/>
<evidence type="ECO:0000313" key="2">
    <source>
        <dbReference type="EMBL" id="KOM47166.1"/>
    </source>
</evidence>
<organism evidence="2 3">
    <name type="scientific">Phaseolus angularis</name>
    <name type="common">Azuki bean</name>
    <name type="synonym">Vigna angularis</name>
    <dbReference type="NCBI Taxonomy" id="3914"/>
    <lineage>
        <taxon>Eukaryota</taxon>
        <taxon>Viridiplantae</taxon>
        <taxon>Streptophyta</taxon>
        <taxon>Embryophyta</taxon>
        <taxon>Tracheophyta</taxon>
        <taxon>Spermatophyta</taxon>
        <taxon>Magnoliopsida</taxon>
        <taxon>eudicotyledons</taxon>
        <taxon>Gunneridae</taxon>
        <taxon>Pentapetalae</taxon>
        <taxon>rosids</taxon>
        <taxon>fabids</taxon>
        <taxon>Fabales</taxon>
        <taxon>Fabaceae</taxon>
        <taxon>Papilionoideae</taxon>
        <taxon>50 kb inversion clade</taxon>
        <taxon>NPAAA clade</taxon>
        <taxon>indigoferoid/millettioid clade</taxon>
        <taxon>Phaseoleae</taxon>
        <taxon>Vigna</taxon>
    </lineage>
</organism>
<sequence length="431" mass="47854">MLSATWSSDESAGEEGRGYGDDAGESCTSVRSSILGSVGEGGQPLARNNSPLEVIGLSEETEEEKEVEINIDAAGEWDEVTTAPPPVVPCTKDAGSIKLVACKRNKRAFHKLKSYSTDFFYVYSTLFCDLVVRLPFSEFQTSILSTLNVAPTQLHQNGWVFMQAFTVVCTALALMSTLASSLFFSRALTHPNKSWVSMSPVMDQQLFTLFNTSYKEFKTNFFKVSITDPGRSNFYSDNERPKFAFYWTEHPKRVISGPNLFSAMEKGKTFLLMTARRKEELKKTKEGTSFAVIRSPLPKSIIPSHTVNVALRIALEPQPSSTLPTSAPTPEEVLKNAEDERDKAATVVTKAQNDNRLLQRSNDDLRLGLQRVIVKNKDLIKERDACLSQRDALIANFTEAPTPPMSSMIEEPQRVEVIVEDVDEEANGVKA</sequence>
<evidence type="ECO:0000313" key="3">
    <source>
        <dbReference type="Proteomes" id="UP000053144"/>
    </source>
</evidence>